<proteinExistence type="predicted"/>
<dbReference type="OrthoDB" id="1876163at2759"/>
<dbReference type="Gene3D" id="1.10.606.20">
    <property type="match status" value="1"/>
</dbReference>
<name>D8UBT1_VOLCA</name>
<dbReference type="InterPro" id="IPR036938">
    <property type="entry name" value="PAP2/HPO_sf"/>
</dbReference>
<dbReference type="KEGG" id="vcn:VOLCADRAFT_107068"/>
<dbReference type="CDD" id="cd03398">
    <property type="entry name" value="PAP2_haloperoxidase"/>
    <property type="match status" value="1"/>
</dbReference>
<organism evidence="2">
    <name type="scientific">Volvox carteri f. nagariensis</name>
    <dbReference type="NCBI Taxonomy" id="3068"/>
    <lineage>
        <taxon>Eukaryota</taxon>
        <taxon>Viridiplantae</taxon>
        <taxon>Chlorophyta</taxon>
        <taxon>core chlorophytes</taxon>
        <taxon>Chlorophyceae</taxon>
        <taxon>CS clade</taxon>
        <taxon>Chlamydomonadales</taxon>
        <taxon>Volvocaceae</taxon>
        <taxon>Volvox</taxon>
    </lineage>
</organism>
<dbReference type="PANTHER" id="PTHR34599:SF1">
    <property type="entry name" value="PHOSPHATIDIC ACID PHOSPHATASE TYPE 2_HALOPEROXIDASE DOMAIN-CONTAINING PROTEIN"/>
    <property type="match status" value="1"/>
</dbReference>
<protein>
    <submittedName>
        <fullName evidence="1">Uncharacterized protein</fullName>
    </submittedName>
</protein>
<accession>D8UBT1</accession>
<keyword evidence="2" id="KW-1185">Reference proteome</keyword>
<dbReference type="GeneID" id="9626580"/>
<dbReference type="eggNOG" id="ENOG502S2U2">
    <property type="taxonomic scope" value="Eukaryota"/>
</dbReference>
<evidence type="ECO:0000313" key="1">
    <source>
        <dbReference type="EMBL" id="EFJ42821.1"/>
    </source>
</evidence>
<sequence length="183" mass="20208">MVYAGTGTIAGVWLNISISVIPAETPLVQQARFFKILTTSFWDAAVACWRTKYRELFWRPITAIRTPHLRSFAADPSWTPLLSTPAHPEYPSGHQCSSGAAVYLLEAFLGRSTPFRASSEGAPEVGIRSYPNFRAAGLESGDSRLYAGVHFNKSNIDGMNLGYRVAQFIHTRKFNSVTFSSSI</sequence>
<dbReference type="InParanoid" id="D8UBT1"/>
<dbReference type="EMBL" id="GL378378">
    <property type="protein sequence ID" value="EFJ42821.1"/>
    <property type="molecule type" value="Genomic_DNA"/>
</dbReference>
<gene>
    <name evidence="1" type="ORF">VOLCADRAFT_107068</name>
</gene>
<dbReference type="RefSeq" id="XP_002956081.1">
    <property type="nucleotide sequence ID" value="XM_002956035.1"/>
</dbReference>
<dbReference type="AlphaFoldDB" id="D8UBT1"/>
<reference evidence="1 2" key="1">
    <citation type="journal article" date="2010" name="Science">
        <title>Genomic analysis of organismal complexity in the multicellular green alga Volvox carteri.</title>
        <authorList>
            <person name="Prochnik S.E."/>
            <person name="Umen J."/>
            <person name="Nedelcu A.M."/>
            <person name="Hallmann A."/>
            <person name="Miller S.M."/>
            <person name="Nishii I."/>
            <person name="Ferris P."/>
            <person name="Kuo A."/>
            <person name="Mitros T."/>
            <person name="Fritz-Laylin L.K."/>
            <person name="Hellsten U."/>
            <person name="Chapman J."/>
            <person name="Simakov O."/>
            <person name="Rensing S.A."/>
            <person name="Terry A."/>
            <person name="Pangilinan J."/>
            <person name="Kapitonov V."/>
            <person name="Jurka J."/>
            <person name="Salamov A."/>
            <person name="Shapiro H."/>
            <person name="Schmutz J."/>
            <person name="Grimwood J."/>
            <person name="Lindquist E."/>
            <person name="Lucas S."/>
            <person name="Grigoriev I.V."/>
            <person name="Schmitt R."/>
            <person name="Kirk D."/>
            <person name="Rokhsar D.S."/>
        </authorList>
    </citation>
    <scope>NUCLEOTIDE SEQUENCE [LARGE SCALE GENOMIC DNA]</scope>
    <source>
        <strain evidence="2">f. Nagariensis / Eve</strain>
    </source>
</reference>
<evidence type="ECO:0000313" key="2">
    <source>
        <dbReference type="Proteomes" id="UP000001058"/>
    </source>
</evidence>
<dbReference type="SUPFAM" id="SSF48317">
    <property type="entry name" value="Acid phosphatase/Vanadium-dependent haloperoxidase"/>
    <property type="match status" value="1"/>
</dbReference>
<dbReference type="InterPro" id="IPR052559">
    <property type="entry name" value="V-haloperoxidase"/>
</dbReference>
<dbReference type="PANTHER" id="PTHR34599">
    <property type="entry name" value="PEROXIDASE-RELATED"/>
    <property type="match status" value="1"/>
</dbReference>
<dbReference type="Proteomes" id="UP000001058">
    <property type="component" value="Unassembled WGS sequence"/>
</dbReference>